<reference evidence="2" key="1">
    <citation type="journal article" date="2014" name="Front. Microbiol.">
        <title>High frequency of phylogenetically diverse reductive dehalogenase-homologous genes in deep subseafloor sedimentary metagenomes.</title>
        <authorList>
            <person name="Kawai M."/>
            <person name="Futagami T."/>
            <person name="Toyoda A."/>
            <person name="Takaki Y."/>
            <person name="Nishi S."/>
            <person name="Hori S."/>
            <person name="Arai W."/>
            <person name="Tsubouchi T."/>
            <person name="Morono Y."/>
            <person name="Uchiyama I."/>
            <person name="Ito T."/>
            <person name="Fujiyama A."/>
            <person name="Inagaki F."/>
            <person name="Takami H."/>
        </authorList>
    </citation>
    <scope>NUCLEOTIDE SEQUENCE</scope>
    <source>
        <strain evidence="2">Expedition CK06-06</strain>
    </source>
</reference>
<organism evidence="2">
    <name type="scientific">marine sediment metagenome</name>
    <dbReference type="NCBI Taxonomy" id="412755"/>
    <lineage>
        <taxon>unclassified sequences</taxon>
        <taxon>metagenomes</taxon>
        <taxon>ecological metagenomes</taxon>
    </lineage>
</organism>
<comment type="caution">
    <text evidence="2">The sequence shown here is derived from an EMBL/GenBank/DDBJ whole genome shotgun (WGS) entry which is preliminary data.</text>
</comment>
<evidence type="ECO:0000259" key="1">
    <source>
        <dbReference type="Pfam" id="PF26607"/>
    </source>
</evidence>
<feature type="non-terminal residue" evidence="2">
    <location>
        <position position="1"/>
    </location>
</feature>
<protein>
    <recommendedName>
        <fullName evidence="1">PLL-like beta propeller domain-containing protein</fullName>
    </recommendedName>
</protein>
<sequence>RLDVFVRGTDNALWYKWWDGAWHGFKSLGGFLIADPDVAP</sequence>
<dbReference type="EMBL" id="BART01014330">
    <property type="protein sequence ID" value="GAG87462.1"/>
    <property type="molecule type" value="Genomic_DNA"/>
</dbReference>
<dbReference type="Pfam" id="PF26607">
    <property type="entry name" value="DUF8189"/>
    <property type="match status" value="1"/>
</dbReference>
<name>X1C2A5_9ZZZZ</name>
<proteinExistence type="predicted"/>
<accession>X1C2A5</accession>
<dbReference type="AlphaFoldDB" id="X1C2A5"/>
<dbReference type="InterPro" id="IPR058502">
    <property type="entry name" value="PLL-like_beta-prop"/>
</dbReference>
<dbReference type="SUPFAM" id="SSF89372">
    <property type="entry name" value="Fucose-specific lectin"/>
    <property type="match status" value="1"/>
</dbReference>
<evidence type="ECO:0000313" key="2">
    <source>
        <dbReference type="EMBL" id="GAG87462.1"/>
    </source>
</evidence>
<gene>
    <name evidence="2" type="ORF">S01H4_28668</name>
</gene>
<feature type="domain" description="PLL-like beta propeller" evidence="1">
    <location>
        <begin position="1"/>
        <end position="38"/>
    </location>
</feature>